<reference evidence="1 2" key="1">
    <citation type="journal article" date="2014" name="J. Clin. Microbiol.">
        <title>Characterization of Streptococcus tigurinus Small-Colony Variants Causing Prosthetic Joint Infection by Comparative Whole-Genome Analyses.</title>
        <authorList>
            <person name="Zbinden A."/>
            <person name="Quiblier C."/>
            <person name="Hernandez D."/>
            <person name="Herzog K."/>
            <person name="Bodler P."/>
            <person name="Senn M.M."/>
            <person name="Gizard Y."/>
            <person name="Schrenzel J."/>
            <person name="Francois P."/>
        </authorList>
    </citation>
    <scope>NUCLEOTIDE SEQUENCE [LARGE SCALE GENOMIC DNA]</scope>
    <source>
        <strain evidence="1 2">2426</strain>
    </source>
</reference>
<organism evidence="1 2">
    <name type="scientific">Streptococcus oralis subsp. tigurinus 2426</name>
    <dbReference type="NCBI Taxonomy" id="1333865"/>
    <lineage>
        <taxon>Bacteria</taxon>
        <taxon>Bacillati</taxon>
        <taxon>Bacillota</taxon>
        <taxon>Bacilli</taxon>
        <taxon>Lactobacillales</taxon>
        <taxon>Streptococcaceae</taxon>
        <taxon>Streptococcus</taxon>
    </lineage>
</organism>
<evidence type="ECO:0000313" key="1">
    <source>
        <dbReference type="EMBL" id="EPX91324.1"/>
    </source>
</evidence>
<accession>S9SY56</accession>
<dbReference type="EMBL" id="ASXA01000001">
    <property type="protein sequence ID" value="EPX91324.1"/>
    <property type="molecule type" value="Genomic_DNA"/>
</dbReference>
<evidence type="ECO:0000313" key="2">
    <source>
        <dbReference type="Proteomes" id="UP000015340"/>
    </source>
</evidence>
<dbReference type="AlphaFoldDB" id="S9SY56"/>
<gene>
    <name evidence="1" type="ORF">L698_02285</name>
</gene>
<protein>
    <submittedName>
        <fullName evidence="1">Uncharacterized protein</fullName>
    </submittedName>
</protein>
<proteinExistence type="predicted"/>
<dbReference type="Proteomes" id="UP000015340">
    <property type="component" value="Unassembled WGS sequence"/>
</dbReference>
<comment type="caution">
    <text evidence="1">The sequence shown here is derived from an EMBL/GenBank/DDBJ whole genome shotgun (WGS) entry which is preliminary data.</text>
</comment>
<sequence>MLNEQDTYVPTGISPKETGFGYTMSVIGRKYKRQFYIFY</sequence>
<name>S9SY56_STROR</name>